<feature type="compositionally biased region" description="Polar residues" evidence="1">
    <location>
        <begin position="70"/>
        <end position="89"/>
    </location>
</feature>
<sequence>MIASAPSDFTEMVNMGMRLEEGFREGRLSRDEDSSAKWYRGFANKKEGEAYAVSSHIKRRPSVKRKTVRPASNQHQAYQPRNNNNTSTSYDRKRVTFDPIPMTYAELYPSLIDRKLINPCDPPAVLTNPQWWYKPELHCVYHSGALGHDGENCYPLKTKVQDLVRSGILFFEDVGPNVNKNPFPEHGKSAVNMVQGCPSKYKVMYVSHIRQSLVEMHRLLCGYSHYEHDHDRFRVCTVNERGCRQVRKDIQEMLDQGVIEILQNRDEDEVNVISPIFRILEPIVVRYDGSKKKVSPSLIIKPAGPVPYSSDKVVPYRYNAAALEDGKEVSLPSTSVVSISDVSGVTRNGRVFSALPKPQDDMRKDDAVDNSASPVGTSSSSPNPALVVDKSTKAPVPVGQHGILKEDCDEMLRLIKRREYNVVDQLLETPSKISVLSLLMNSEPHREALQRVLDVEYVDHDVTIEQFDSIVANITAWASHETKWSGSQGF</sequence>
<evidence type="ECO:0000313" key="2">
    <source>
        <dbReference type="EMBL" id="KAI5425472.1"/>
    </source>
</evidence>
<proteinExistence type="predicted"/>
<dbReference type="Gramene" id="Psat03G0132300-T1">
    <property type="protein sequence ID" value="KAI5425472.1"/>
    <property type="gene ID" value="KIW84_031323"/>
</dbReference>
<feature type="compositionally biased region" description="Low complexity" evidence="1">
    <location>
        <begin position="371"/>
        <end position="384"/>
    </location>
</feature>
<feature type="compositionally biased region" description="Basic and acidic residues" evidence="1">
    <location>
        <begin position="358"/>
        <end position="367"/>
    </location>
</feature>
<protein>
    <submittedName>
        <fullName evidence="2">Uncharacterized protein</fullName>
    </submittedName>
</protein>
<dbReference type="AlphaFoldDB" id="A0A9D4XS01"/>
<evidence type="ECO:0000256" key="1">
    <source>
        <dbReference type="SAM" id="MobiDB-lite"/>
    </source>
</evidence>
<evidence type="ECO:0000313" key="3">
    <source>
        <dbReference type="Proteomes" id="UP001058974"/>
    </source>
</evidence>
<organism evidence="2 3">
    <name type="scientific">Pisum sativum</name>
    <name type="common">Garden pea</name>
    <name type="synonym">Lathyrus oleraceus</name>
    <dbReference type="NCBI Taxonomy" id="3888"/>
    <lineage>
        <taxon>Eukaryota</taxon>
        <taxon>Viridiplantae</taxon>
        <taxon>Streptophyta</taxon>
        <taxon>Embryophyta</taxon>
        <taxon>Tracheophyta</taxon>
        <taxon>Spermatophyta</taxon>
        <taxon>Magnoliopsida</taxon>
        <taxon>eudicotyledons</taxon>
        <taxon>Gunneridae</taxon>
        <taxon>Pentapetalae</taxon>
        <taxon>rosids</taxon>
        <taxon>fabids</taxon>
        <taxon>Fabales</taxon>
        <taxon>Fabaceae</taxon>
        <taxon>Papilionoideae</taxon>
        <taxon>50 kb inversion clade</taxon>
        <taxon>NPAAA clade</taxon>
        <taxon>Hologalegina</taxon>
        <taxon>IRL clade</taxon>
        <taxon>Fabeae</taxon>
        <taxon>Lathyrus</taxon>
    </lineage>
</organism>
<dbReference type="PANTHER" id="PTHR32108">
    <property type="entry name" value="DNA-DIRECTED RNA POLYMERASE SUBUNIT ALPHA"/>
    <property type="match status" value="1"/>
</dbReference>
<dbReference type="EMBL" id="JAMSHJ010000003">
    <property type="protein sequence ID" value="KAI5425472.1"/>
    <property type="molecule type" value="Genomic_DNA"/>
</dbReference>
<dbReference type="PANTHER" id="PTHR32108:SF9">
    <property type="entry name" value="REVERSE TRANSCRIPTASE RNASE H-LIKE DOMAIN-CONTAINING PROTEIN"/>
    <property type="match status" value="1"/>
</dbReference>
<keyword evidence="3" id="KW-1185">Reference proteome</keyword>
<feature type="region of interest" description="Disordered" evidence="1">
    <location>
        <begin position="351"/>
        <end position="392"/>
    </location>
</feature>
<accession>A0A9D4XS01</accession>
<comment type="caution">
    <text evidence="2">The sequence shown here is derived from an EMBL/GenBank/DDBJ whole genome shotgun (WGS) entry which is preliminary data.</text>
</comment>
<feature type="region of interest" description="Disordered" evidence="1">
    <location>
        <begin position="53"/>
        <end position="91"/>
    </location>
</feature>
<feature type="compositionally biased region" description="Basic residues" evidence="1">
    <location>
        <begin position="56"/>
        <end position="68"/>
    </location>
</feature>
<name>A0A9D4XS01_PEA</name>
<reference evidence="2 3" key="1">
    <citation type="journal article" date="2022" name="Nat. Genet.">
        <title>Improved pea reference genome and pan-genome highlight genomic features and evolutionary characteristics.</title>
        <authorList>
            <person name="Yang T."/>
            <person name="Liu R."/>
            <person name="Luo Y."/>
            <person name="Hu S."/>
            <person name="Wang D."/>
            <person name="Wang C."/>
            <person name="Pandey M.K."/>
            <person name="Ge S."/>
            <person name="Xu Q."/>
            <person name="Li N."/>
            <person name="Li G."/>
            <person name="Huang Y."/>
            <person name="Saxena R.K."/>
            <person name="Ji Y."/>
            <person name="Li M."/>
            <person name="Yan X."/>
            <person name="He Y."/>
            <person name="Liu Y."/>
            <person name="Wang X."/>
            <person name="Xiang C."/>
            <person name="Varshney R.K."/>
            <person name="Ding H."/>
            <person name="Gao S."/>
            <person name="Zong X."/>
        </authorList>
    </citation>
    <scope>NUCLEOTIDE SEQUENCE [LARGE SCALE GENOMIC DNA]</scope>
    <source>
        <strain evidence="2 3">cv. Zhongwan 6</strain>
    </source>
</reference>
<dbReference type="Proteomes" id="UP001058974">
    <property type="component" value="Chromosome 3"/>
</dbReference>
<gene>
    <name evidence="2" type="ORF">KIW84_031323</name>
</gene>